<dbReference type="EMBL" id="CP017707">
    <property type="protein sequence ID" value="AOZ52507.1"/>
    <property type="molecule type" value="Genomic_DNA"/>
</dbReference>
<name>A0A1D9LMJ8_9NEIS</name>
<protein>
    <submittedName>
        <fullName evidence="1">Uncharacterized protein</fullName>
    </submittedName>
</protein>
<reference evidence="1 2" key="1">
    <citation type="submission" date="2016-10" db="EMBL/GenBank/DDBJ databases">
        <title>Chromobacterium muskegensis sp. nov., an insecticidal bacterium isolated from Sphagnum bogs.</title>
        <authorList>
            <person name="Sparks M.E."/>
            <person name="Blackburn M.B."/>
            <person name="Gundersen-Rindal D.E."/>
            <person name="Mitchell A."/>
            <person name="Farrar R."/>
            <person name="Kuhar D."/>
        </authorList>
    </citation>
    <scope>NUCLEOTIDE SEQUENCE [LARGE SCALE GENOMIC DNA]</scope>
    <source>
        <strain evidence="1 2">21-1</strain>
    </source>
</reference>
<dbReference type="Proteomes" id="UP000178776">
    <property type="component" value="Chromosome"/>
</dbReference>
<sequence>MRAESPAALIYSEDWTQATTDEYDPAKPYGAADLPLSGNGASPWILEKERWLTLREESGGLSPGGTQANGAEQA</sequence>
<evidence type="ECO:0000313" key="2">
    <source>
        <dbReference type="Proteomes" id="UP000178776"/>
    </source>
</evidence>
<accession>A0A1D9LMJ8</accession>
<organism evidence="1 2">
    <name type="scientific">Chromobacterium vaccinii</name>
    <dbReference type="NCBI Taxonomy" id="1108595"/>
    <lineage>
        <taxon>Bacteria</taxon>
        <taxon>Pseudomonadati</taxon>
        <taxon>Pseudomonadota</taxon>
        <taxon>Betaproteobacteria</taxon>
        <taxon>Neisseriales</taxon>
        <taxon>Chromobacteriaceae</taxon>
        <taxon>Chromobacterium</taxon>
    </lineage>
</organism>
<proteinExistence type="predicted"/>
<dbReference type="STRING" id="1108595.BKX93_22495"/>
<gene>
    <name evidence="1" type="ORF">BKX93_22495</name>
</gene>
<dbReference type="KEGG" id="cvc:BKX93_22495"/>
<dbReference type="AlphaFoldDB" id="A0A1D9LMJ8"/>
<evidence type="ECO:0000313" key="1">
    <source>
        <dbReference type="EMBL" id="AOZ52507.1"/>
    </source>
</evidence>